<organism evidence="1 2">
    <name type="scientific">Hyphopichia burtonii NRRL Y-1933</name>
    <dbReference type="NCBI Taxonomy" id="984485"/>
    <lineage>
        <taxon>Eukaryota</taxon>
        <taxon>Fungi</taxon>
        <taxon>Dikarya</taxon>
        <taxon>Ascomycota</taxon>
        <taxon>Saccharomycotina</taxon>
        <taxon>Pichiomycetes</taxon>
        <taxon>Debaryomycetaceae</taxon>
        <taxon>Hyphopichia</taxon>
    </lineage>
</organism>
<dbReference type="Proteomes" id="UP000095085">
    <property type="component" value="Unassembled WGS sequence"/>
</dbReference>
<gene>
    <name evidence="1" type="ORF">HYPBUDRAFT_147203</name>
</gene>
<evidence type="ECO:0000313" key="1">
    <source>
        <dbReference type="EMBL" id="ODV68657.1"/>
    </source>
</evidence>
<proteinExistence type="predicted"/>
<dbReference type="GeneID" id="30994579"/>
<keyword evidence="2" id="KW-1185">Reference proteome</keyword>
<reference evidence="2" key="1">
    <citation type="submission" date="2016-05" db="EMBL/GenBank/DDBJ databases">
        <title>Comparative genomics of biotechnologically important yeasts.</title>
        <authorList>
            <consortium name="DOE Joint Genome Institute"/>
            <person name="Riley R."/>
            <person name="Haridas S."/>
            <person name="Wolfe K.H."/>
            <person name="Lopes M.R."/>
            <person name="Hittinger C.T."/>
            <person name="Goker M."/>
            <person name="Salamov A."/>
            <person name="Wisecaver J."/>
            <person name="Long T.M."/>
            <person name="Aerts A.L."/>
            <person name="Barry K."/>
            <person name="Choi C."/>
            <person name="Clum A."/>
            <person name="Coughlan A.Y."/>
            <person name="Deshpande S."/>
            <person name="Douglass A.P."/>
            <person name="Hanson S.J."/>
            <person name="Klenk H.-P."/>
            <person name="Labutti K."/>
            <person name="Lapidus A."/>
            <person name="Lindquist E."/>
            <person name="Lipzen A."/>
            <person name="Meier-Kolthoff J.P."/>
            <person name="Ohm R.A."/>
            <person name="Otillar R.P."/>
            <person name="Pangilinan J."/>
            <person name="Peng Y."/>
            <person name="Rokas A."/>
            <person name="Rosa C.A."/>
            <person name="Scheuner C."/>
            <person name="Sibirny A.A."/>
            <person name="Slot J.C."/>
            <person name="Stielow J.B."/>
            <person name="Sun H."/>
            <person name="Kurtzman C.P."/>
            <person name="Blackwell M."/>
            <person name="Grigoriev I.V."/>
            <person name="Jeffries T.W."/>
        </authorList>
    </citation>
    <scope>NUCLEOTIDE SEQUENCE [LARGE SCALE GENOMIC DNA]</scope>
    <source>
        <strain evidence="2">NRRL Y-1933</strain>
    </source>
</reference>
<protein>
    <submittedName>
        <fullName evidence="1">Uncharacterized protein</fullName>
    </submittedName>
</protein>
<dbReference type="EMBL" id="KV454539">
    <property type="protein sequence ID" value="ODV68657.1"/>
    <property type="molecule type" value="Genomic_DNA"/>
</dbReference>
<dbReference type="RefSeq" id="XP_020077724.1">
    <property type="nucleotide sequence ID" value="XM_020220029.1"/>
</dbReference>
<accession>A0A1E4RN09</accession>
<sequence>MQQGNSKEESSKVKVESFLDFWKDLKFFLFFHNKHHLVDYLSEKESDELTEAEKVLLEQIILSAVDDKLEMKLRLDRRLQRDKKEDDYATKLFRIVRGKAFGEEDFWEGSLSDYVSTIVPTYGKTD</sequence>
<dbReference type="AlphaFoldDB" id="A0A1E4RN09"/>
<evidence type="ECO:0000313" key="2">
    <source>
        <dbReference type="Proteomes" id="UP000095085"/>
    </source>
</evidence>
<name>A0A1E4RN09_9ASCO</name>